<sequence length="42" mass="4772">MIASLLDSLRVKNKGRSEHSVNIFTNAKAIPYGRFYQQCDLS</sequence>
<protein>
    <submittedName>
        <fullName evidence="1">Uncharacterized protein</fullName>
    </submittedName>
</protein>
<name>I1XN06_METNJ</name>
<accession>I1XN06</accession>
<proteinExistence type="predicted"/>
<evidence type="ECO:0000313" key="1">
    <source>
        <dbReference type="EMBL" id="AFI85775.1"/>
    </source>
</evidence>
<gene>
    <name evidence="1" type="ordered locus">Q7A_3000</name>
</gene>
<dbReference type="EMBL" id="CP003390">
    <property type="protein sequence ID" value="AFI85775.1"/>
    <property type="molecule type" value="Genomic_DNA"/>
</dbReference>
<organism evidence="1 2">
    <name type="scientific">Methylophaga nitratireducenticrescens</name>
    <dbReference type="NCBI Taxonomy" id="754476"/>
    <lineage>
        <taxon>Bacteria</taxon>
        <taxon>Pseudomonadati</taxon>
        <taxon>Pseudomonadota</taxon>
        <taxon>Gammaproteobacteria</taxon>
        <taxon>Thiotrichales</taxon>
        <taxon>Piscirickettsiaceae</taxon>
        <taxon>Methylophaga</taxon>
    </lineage>
</organism>
<keyword evidence="2" id="KW-1185">Reference proteome</keyword>
<dbReference type="Proteomes" id="UP000009144">
    <property type="component" value="Chromosome"/>
</dbReference>
<dbReference type="STRING" id="754476.Q7A_3000"/>
<reference evidence="1 2" key="1">
    <citation type="journal article" date="2012" name="J. Bacteriol.">
        <title>Complete genome sequences of Methylophaga sp. strain JAM1 and Methylophaga sp. strain JAM7.</title>
        <authorList>
            <person name="Villeneuve C."/>
            <person name="Martineau C."/>
            <person name="Mauffrey F."/>
            <person name="Villemur R."/>
        </authorList>
    </citation>
    <scope>NUCLEOTIDE SEQUENCE [LARGE SCALE GENOMIC DNA]</scope>
    <source>
        <strain evidence="1 2">JAM1</strain>
    </source>
</reference>
<dbReference type="HOGENOM" id="CLU_3253941_0_0_6"/>
<evidence type="ECO:0000313" key="2">
    <source>
        <dbReference type="Proteomes" id="UP000009144"/>
    </source>
</evidence>
<dbReference type="PATRIC" id="fig|754476.3.peg.2946"/>
<reference evidence="1 2" key="2">
    <citation type="journal article" date="2013" name="Int. J. Syst. Evol. Microbiol.">
        <title>Methylophaga nitratireducenticrescens sp. nov. and Methylophaga frappieri sp. nov., isolated from the biofilm of the methanol-fed denitrification system treating the seawater at the Montreal Biodome.</title>
        <authorList>
            <person name="Villeneuve C."/>
            <person name="Martineau C."/>
            <person name="Mauffrey F."/>
            <person name="Villemur R."/>
        </authorList>
    </citation>
    <scope>NUCLEOTIDE SEQUENCE [LARGE SCALE GENOMIC DNA]</scope>
    <source>
        <strain evidence="1 2">JAM1</strain>
    </source>
</reference>
<dbReference type="AlphaFoldDB" id="I1XN06"/>